<dbReference type="EMBL" id="JBHSJB010000007">
    <property type="protein sequence ID" value="MFC5054030.1"/>
    <property type="molecule type" value="Genomic_DNA"/>
</dbReference>
<keyword evidence="5" id="KW-1185">Reference proteome</keyword>
<dbReference type="SUPFAM" id="SSF54427">
    <property type="entry name" value="NTF2-like"/>
    <property type="match status" value="1"/>
</dbReference>
<dbReference type="RefSeq" id="WP_344036905.1">
    <property type="nucleotide sequence ID" value="NZ_BAAAKE010000005.1"/>
</dbReference>
<dbReference type="Pfam" id="PF12680">
    <property type="entry name" value="SnoaL_2"/>
    <property type="match status" value="1"/>
</dbReference>
<organism evidence="4 5">
    <name type="scientific">Saccharothrix xinjiangensis</name>
    <dbReference type="NCBI Taxonomy" id="204798"/>
    <lineage>
        <taxon>Bacteria</taxon>
        <taxon>Bacillati</taxon>
        <taxon>Actinomycetota</taxon>
        <taxon>Actinomycetes</taxon>
        <taxon>Pseudonocardiales</taxon>
        <taxon>Pseudonocardiaceae</taxon>
        <taxon>Saccharothrix</taxon>
    </lineage>
</organism>
<proteinExistence type="predicted"/>
<evidence type="ECO:0000313" key="4">
    <source>
        <dbReference type="EMBL" id="MFC5054030.1"/>
    </source>
</evidence>
<dbReference type="PROSITE" id="PS51257">
    <property type="entry name" value="PROKAR_LIPOPROTEIN"/>
    <property type="match status" value="1"/>
</dbReference>
<feature type="chain" id="PRO_5045888803" evidence="2">
    <location>
        <begin position="20"/>
        <end position="157"/>
    </location>
</feature>
<feature type="signal peptide" evidence="2">
    <location>
        <begin position="1"/>
        <end position="19"/>
    </location>
</feature>
<sequence>MHRRIGVAALVLAAVTACGGPEASTTPQATSTGGSGTSTEAVPLADADRAAAPGLAERFLEAANAGDAEGVAAVFAEDARFDSVGRIYPSRQDIMDRFLGPEVIEAGGRYTVTGTAWNGDRYRVDYDYDTGHGGKEVFYYEYLVRDGLIQDVIGRYS</sequence>
<feature type="domain" description="SnoaL-like" evidence="3">
    <location>
        <begin position="56"/>
        <end position="149"/>
    </location>
</feature>
<dbReference type="InterPro" id="IPR032710">
    <property type="entry name" value="NTF2-like_dom_sf"/>
</dbReference>
<reference evidence="5" key="1">
    <citation type="journal article" date="2019" name="Int. J. Syst. Evol. Microbiol.">
        <title>The Global Catalogue of Microorganisms (GCM) 10K type strain sequencing project: providing services to taxonomists for standard genome sequencing and annotation.</title>
        <authorList>
            <consortium name="The Broad Institute Genomics Platform"/>
            <consortium name="The Broad Institute Genome Sequencing Center for Infectious Disease"/>
            <person name="Wu L."/>
            <person name="Ma J."/>
        </authorList>
    </citation>
    <scope>NUCLEOTIDE SEQUENCE [LARGE SCALE GENOMIC DNA]</scope>
    <source>
        <strain evidence="5">KCTC 12848</strain>
    </source>
</reference>
<evidence type="ECO:0000259" key="3">
    <source>
        <dbReference type="Pfam" id="PF12680"/>
    </source>
</evidence>
<evidence type="ECO:0000313" key="5">
    <source>
        <dbReference type="Proteomes" id="UP001595833"/>
    </source>
</evidence>
<feature type="region of interest" description="Disordered" evidence="1">
    <location>
        <begin position="20"/>
        <end position="40"/>
    </location>
</feature>
<dbReference type="Gene3D" id="3.10.450.50">
    <property type="match status" value="1"/>
</dbReference>
<evidence type="ECO:0000256" key="2">
    <source>
        <dbReference type="SAM" id="SignalP"/>
    </source>
</evidence>
<keyword evidence="2" id="KW-0732">Signal</keyword>
<comment type="caution">
    <text evidence="4">The sequence shown here is derived from an EMBL/GenBank/DDBJ whole genome shotgun (WGS) entry which is preliminary data.</text>
</comment>
<gene>
    <name evidence="4" type="ORF">ACFPFM_09705</name>
</gene>
<protein>
    <submittedName>
        <fullName evidence="4">Nuclear transport factor 2 family protein</fullName>
    </submittedName>
</protein>
<accession>A0ABV9XUQ6</accession>
<dbReference type="InterPro" id="IPR037401">
    <property type="entry name" value="SnoaL-like"/>
</dbReference>
<evidence type="ECO:0000256" key="1">
    <source>
        <dbReference type="SAM" id="MobiDB-lite"/>
    </source>
</evidence>
<name>A0ABV9XUQ6_9PSEU</name>
<dbReference type="Proteomes" id="UP001595833">
    <property type="component" value="Unassembled WGS sequence"/>
</dbReference>